<dbReference type="Proteomes" id="UP000279259">
    <property type="component" value="Unassembled WGS sequence"/>
</dbReference>
<dbReference type="PANTHER" id="PTHR13475">
    <property type="entry name" value="NEUGRIN"/>
    <property type="match status" value="1"/>
</dbReference>
<keyword evidence="7" id="KW-1185">Reference proteome</keyword>
<feature type="compositionally biased region" description="Low complexity" evidence="4">
    <location>
        <begin position="504"/>
        <end position="515"/>
    </location>
</feature>
<feature type="compositionally biased region" description="Low complexity" evidence="4">
    <location>
        <begin position="203"/>
        <end position="213"/>
    </location>
</feature>
<sequence>MPLTRQTLMLMRWTVAFPSRSLAAAFRTNANRGGRVGRGGLSTTARAGSTTAPTHAPKGFGLKGGLSSRRESGDDGRFESRYRRPREGLGESRYRNDRDGDGSFEPSSSTTSTSTSTSRGSFWGENRRSRDEESRPPRREAGGMGRAELGGRGGTGGRGETGGFRRRGDERSGGFEFGGSGGSGGSRGSVFGLSKSDTRWAAEGESSSYGSYGSRRDGREPSRAYGDARRSRTIGGEPETEPGHGYGYEQSRSADRWSRDGPSHRLRGRGDGPSRFGSRGGPTRDRAEGGSTSRAGFGDGSGPRGSATRKDHGVGAGPNARPRPRSSAEGETDVDGDGAGPVARPRKGKSVEAELAARIQAADKRAGMGQGIHGSIGGSDARSTGSTGPSAVATSSASRSRRLPDRGLRHEEEYSTLSFPRPLTERLSAEDRIMGLTMTRGKPKWARHERGAGKNDAKLWRMRGNVASRRKRALEADEEEERAKSSGANQGAPWSDDLNEESSELSSSPANPLSATLTPTGKRPWEPTKKLTLPAMAGLRALHSADPVTFSRQVLSRRFGISYEAVSRILRSRFAETTLESGSPDQAQAQRQHHQYAARPSAVVATGPGAMSARGAGAGAEEDAQPSLKGTKWDMTPQSGEGISPAPAIQRAFRMRRTAMDMAEMARARRIAGAAVSNRDE</sequence>
<evidence type="ECO:0000256" key="5">
    <source>
        <dbReference type="SAM" id="SignalP"/>
    </source>
</evidence>
<feature type="compositionally biased region" description="Gly residues" evidence="4">
    <location>
        <begin position="175"/>
        <end position="187"/>
    </location>
</feature>
<feature type="compositionally biased region" description="Basic and acidic residues" evidence="4">
    <location>
        <begin position="446"/>
        <end position="459"/>
    </location>
</feature>
<keyword evidence="5" id="KW-0732">Signal</keyword>
<dbReference type="InterPro" id="IPR010487">
    <property type="entry name" value="NGRN/Rrg9"/>
</dbReference>
<feature type="compositionally biased region" description="Basic and acidic residues" evidence="4">
    <location>
        <begin position="68"/>
        <end position="101"/>
    </location>
</feature>
<feature type="region of interest" description="Disordered" evidence="4">
    <location>
        <begin position="438"/>
        <end position="528"/>
    </location>
</feature>
<protein>
    <recommendedName>
        <fullName evidence="3">Required for respiratory growth protein 9, mitochondrial</fullName>
    </recommendedName>
</protein>
<evidence type="ECO:0000313" key="7">
    <source>
        <dbReference type="Proteomes" id="UP000279259"/>
    </source>
</evidence>
<evidence type="ECO:0000313" key="6">
    <source>
        <dbReference type="EMBL" id="RSH89512.1"/>
    </source>
</evidence>
<feature type="compositionally biased region" description="Basic and acidic residues" evidence="4">
    <location>
        <begin position="214"/>
        <end position="230"/>
    </location>
</feature>
<feature type="compositionally biased region" description="Gly residues" evidence="4">
    <location>
        <begin position="368"/>
        <end position="377"/>
    </location>
</feature>
<feature type="compositionally biased region" description="Gly residues" evidence="4">
    <location>
        <begin position="142"/>
        <end position="162"/>
    </location>
</feature>
<gene>
    <name evidence="6" type="primary">RRG9</name>
    <name evidence="6" type="ORF">EHS25_002062</name>
</gene>
<comment type="similarity">
    <text evidence="2">Belongs to the RRG9 family.</text>
</comment>
<feature type="region of interest" description="Disordered" evidence="4">
    <location>
        <begin position="31"/>
        <end position="419"/>
    </location>
</feature>
<proteinExistence type="inferred from homology"/>
<feature type="chain" id="PRO_5019371519" description="Required for respiratory growth protein 9, mitochondrial" evidence="5">
    <location>
        <begin position="24"/>
        <end position="681"/>
    </location>
</feature>
<accession>A0A427YEK4</accession>
<feature type="compositionally biased region" description="Basic and acidic residues" evidence="4">
    <location>
        <begin position="125"/>
        <end position="141"/>
    </location>
</feature>
<comment type="caution">
    <text evidence="6">The sequence shown here is derived from an EMBL/GenBank/DDBJ whole genome shotgun (WGS) entry which is preliminary data.</text>
</comment>
<dbReference type="STRING" id="1890683.A0A427YEK4"/>
<evidence type="ECO:0000256" key="1">
    <source>
        <dbReference type="ARBA" id="ARBA00003548"/>
    </source>
</evidence>
<evidence type="ECO:0000256" key="4">
    <source>
        <dbReference type="SAM" id="MobiDB-lite"/>
    </source>
</evidence>
<feature type="compositionally biased region" description="Basic and acidic residues" evidence="4">
    <location>
        <begin position="252"/>
        <end position="272"/>
    </location>
</feature>
<feature type="signal peptide" evidence="5">
    <location>
        <begin position="1"/>
        <end position="23"/>
    </location>
</feature>
<dbReference type="EMBL" id="RSCD01000013">
    <property type="protein sequence ID" value="RSH89512.1"/>
    <property type="molecule type" value="Genomic_DNA"/>
</dbReference>
<organism evidence="6 7">
    <name type="scientific">Saitozyma podzolica</name>
    <dbReference type="NCBI Taxonomy" id="1890683"/>
    <lineage>
        <taxon>Eukaryota</taxon>
        <taxon>Fungi</taxon>
        <taxon>Dikarya</taxon>
        <taxon>Basidiomycota</taxon>
        <taxon>Agaricomycotina</taxon>
        <taxon>Tremellomycetes</taxon>
        <taxon>Tremellales</taxon>
        <taxon>Trimorphomycetaceae</taxon>
        <taxon>Saitozyma</taxon>
    </lineage>
</organism>
<evidence type="ECO:0000256" key="2">
    <source>
        <dbReference type="ARBA" id="ARBA00010895"/>
    </source>
</evidence>
<comment type="function">
    <text evidence="1">Required for respiratory activity and maintenance and expression of the mitochondrial genome.</text>
</comment>
<dbReference type="AlphaFoldDB" id="A0A427YEK4"/>
<feature type="compositionally biased region" description="Low complexity" evidence="4">
    <location>
        <begin position="107"/>
        <end position="118"/>
    </location>
</feature>
<feature type="compositionally biased region" description="Basic and acidic residues" evidence="4">
    <location>
        <begin position="402"/>
        <end position="413"/>
    </location>
</feature>
<feature type="region of interest" description="Disordered" evidence="4">
    <location>
        <begin position="608"/>
        <end position="648"/>
    </location>
</feature>
<reference evidence="6 7" key="1">
    <citation type="submission" date="2018-11" db="EMBL/GenBank/DDBJ databases">
        <title>Genome sequence of Saitozyma podzolica DSM 27192.</title>
        <authorList>
            <person name="Aliyu H."/>
            <person name="Gorte O."/>
            <person name="Ochsenreither K."/>
        </authorList>
    </citation>
    <scope>NUCLEOTIDE SEQUENCE [LARGE SCALE GENOMIC DNA]</scope>
    <source>
        <strain evidence="6 7">DSM 27192</strain>
    </source>
</reference>
<feature type="compositionally biased region" description="Polar residues" evidence="4">
    <location>
        <begin position="41"/>
        <end position="53"/>
    </location>
</feature>
<dbReference type="PANTHER" id="PTHR13475:SF3">
    <property type="entry name" value="NEUGRIN"/>
    <property type="match status" value="1"/>
</dbReference>
<dbReference type="GO" id="GO:0005634">
    <property type="term" value="C:nucleus"/>
    <property type="evidence" value="ECO:0007669"/>
    <property type="project" value="TreeGrafter"/>
</dbReference>
<name>A0A427YEK4_9TREE</name>
<dbReference type="OrthoDB" id="5578174at2759"/>
<evidence type="ECO:0000256" key="3">
    <source>
        <dbReference type="ARBA" id="ARBA00013566"/>
    </source>
</evidence>